<reference evidence="3" key="1">
    <citation type="submission" date="2021-02" db="EMBL/GenBank/DDBJ databases">
        <title>Sequencing the genomes of 1000 actinobacteria strains.</title>
        <authorList>
            <person name="Klenk H.-P."/>
        </authorList>
    </citation>
    <scope>NUCLEOTIDE SEQUENCE</scope>
    <source>
        <strain evidence="3">DSM 22850</strain>
    </source>
</reference>
<feature type="transmembrane region" description="Helical" evidence="1">
    <location>
        <begin position="641"/>
        <end position="660"/>
    </location>
</feature>
<evidence type="ECO:0000313" key="3">
    <source>
        <dbReference type="EMBL" id="MBP1325846.1"/>
    </source>
</evidence>
<dbReference type="RefSeq" id="WP_209704850.1">
    <property type="nucleotide sequence ID" value="NZ_JAFIDA010000001.1"/>
</dbReference>
<keyword evidence="4" id="KW-1185">Reference proteome</keyword>
<keyword evidence="1" id="KW-0812">Transmembrane</keyword>
<organism evidence="3 4">
    <name type="scientific">Leucobacter exalbidus</name>
    <dbReference type="NCBI Taxonomy" id="662960"/>
    <lineage>
        <taxon>Bacteria</taxon>
        <taxon>Bacillati</taxon>
        <taxon>Actinomycetota</taxon>
        <taxon>Actinomycetes</taxon>
        <taxon>Micrococcales</taxon>
        <taxon>Microbacteriaceae</taxon>
        <taxon>Leucobacter</taxon>
    </lineage>
</organism>
<keyword evidence="1" id="KW-0472">Membrane</keyword>
<feature type="transmembrane region" description="Helical" evidence="1">
    <location>
        <begin position="176"/>
        <end position="197"/>
    </location>
</feature>
<evidence type="ECO:0000313" key="4">
    <source>
        <dbReference type="Proteomes" id="UP000675163"/>
    </source>
</evidence>
<accession>A0A940T5C3</accession>
<feature type="transmembrane region" description="Helical" evidence="1">
    <location>
        <begin position="136"/>
        <end position="156"/>
    </location>
</feature>
<evidence type="ECO:0000259" key="2">
    <source>
        <dbReference type="Pfam" id="PF20693"/>
    </source>
</evidence>
<dbReference type="InterPro" id="IPR048428">
    <property type="entry name" value="YobI-NTPase"/>
</dbReference>
<gene>
    <name evidence="3" type="ORF">JOF28_001078</name>
</gene>
<dbReference type="Pfam" id="PF20693">
    <property type="entry name" value="YobI-ATPase"/>
    <property type="match status" value="1"/>
</dbReference>
<name>A0A940T5C3_9MICO</name>
<sequence>MPNASNPLAANPIALRSLAPSYDQRQHGVYVDALARAIRDQDGVRNIALTGAYGTGKSSVLMRLTELDEFRDRVLELSLSTVGVMEERPVGDSDTNPAAWMTTNRIQKEIVKQILYRDTPEKTRGSRFRRLSRFRWLPEMGIAFGLGTLLFTILWITGLSRQIVGVLDDDHGVGWFTLVNIVLLVMLAGIVYSLRWLTHNRVFLEKLSAGPATVSLATTSSSYFDQYMDEIVYYFEQSGRDIVIFEDIDRFEDVYIFETLRALNTLLNGSDQVRRRRRVKQFKSANEESRMGKPRRAVPSPDVKFIYALRDSVFEKLGNEYDGEEPNEAAPVRVETARDAGDNEVRRANRTKFFDIVIPIVPFITHRNARDLMLDAMEGAGVSRDLINVAARFVADMRLITDMRNEYDVYADRLLGGPRQMPGLDPDKLFALIVYKCVHMADFEAIRSGASDLDVLHDVWRDIVKTALPAAQTRERAATRQLSLEGVLDGRAKSLGDRLESVMHALPFNQNHPTHVQLTVGNQAYKGAQLRTRELWTLLAADQVSAAVSNSYNGQSISFSFDQLQTLMGTQFDPSEWVKVDRRTQIDKRRSALRDVDFLRHHTWADIYARGEFTTTAEDGAEPETFAQATDRILKSRVARALVAAGYINGYFALYVSVYYGQHLRPRALNYIIHALDRGVADIHAELDGDDVEAIIGDEGTDIFRDRAAYNVSVLDHLLAKRPDEAQMIVRQVAAWDRDDRDFGLAYIQAGSERIRFVRRLAPLLPEKIASIVTDAPEDVLPHLIEAALGAAGSEIGEPPTSEFADLVIKNYRQFSSIITAPRGKAKVLIPKAKAIDAIAKLRIQLPSTAPLNSLARKRVIELGAYELNIANIENLTEQPSLALDAIRSASEPVYSAVLGRVGEYFALIAERNGAVTIEDPEEFLSILNDAHEVTMDRKHLAQLVEGASAACRVDAAADAPSSVWPTLAATRRMAPSPQNLLAYLDTIGELDDNVGQLLALVETVEGTDEVPDFERIRIAVAILNARETIPSARRRVNLAVSLHLPSPISADSLTPESGDIVGLMIETKLLSDDETTFAHAVIADWPTREAALIRSKNAPAIISPVLVPSTDLGSFFSSATVPTELKEAVLSQLGIFLPGASRDTVRTVSNFAATTDADVPFNTIDQLRISGATDHSIVTLLTNSQSISLDQIQATLRTLGAPYPSIADRGNVRPVVPDDYAHQRLLDRLKSAGIVSGHKPERGSRRVSLRKP</sequence>
<dbReference type="SUPFAM" id="SSF52540">
    <property type="entry name" value="P-loop containing nucleoside triphosphate hydrolases"/>
    <property type="match status" value="1"/>
</dbReference>
<keyword evidence="1" id="KW-1133">Transmembrane helix</keyword>
<dbReference type="EMBL" id="JAFIDA010000001">
    <property type="protein sequence ID" value="MBP1325846.1"/>
    <property type="molecule type" value="Genomic_DNA"/>
</dbReference>
<dbReference type="Proteomes" id="UP000675163">
    <property type="component" value="Unassembled WGS sequence"/>
</dbReference>
<comment type="caution">
    <text evidence="3">The sequence shown here is derived from an EMBL/GenBank/DDBJ whole genome shotgun (WGS) entry which is preliminary data.</text>
</comment>
<evidence type="ECO:0000256" key="1">
    <source>
        <dbReference type="SAM" id="Phobius"/>
    </source>
</evidence>
<proteinExistence type="predicted"/>
<dbReference type="InterPro" id="IPR027417">
    <property type="entry name" value="P-loop_NTPase"/>
</dbReference>
<feature type="domain" description="YobI-like P-loop NTPase" evidence="2">
    <location>
        <begin position="30"/>
        <end position="453"/>
    </location>
</feature>
<protein>
    <recommendedName>
        <fullName evidence="2">YobI-like P-loop NTPase domain-containing protein</fullName>
    </recommendedName>
</protein>
<dbReference type="AlphaFoldDB" id="A0A940T5C3"/>